<protein>
    <submittedName>
        <fullName evidence="1">Uncharacterized protein</fullName>
    </submittedName>
</protein>
<keyword evidence="2" id="KW-1185">Reference proteome</keyword>
<dbReference type="EMBL" id="FZNO01000052">
    <property type="protein sequence ID" value="SNR97426.1"/>
    <property type="molecule type" value="Genomic_DNA"/>
</dbReference>
<sequence>MPLAADDQMGSRLGLSRMEHAAALTSLGSHRYFMRLARRRTAAMPS</sequence>
<organism evidence="1 2">
    <name type="scientific">Blastococcus mobilis</name>
    <dbReference type="NCBI Taxonomy" id="1938746"/>
    <lineage>
        <taxon>Bacteria</taxon>
        <taxon>Bacillati</taxon>
        <taxon>Actinomycetota</taxon>
        <taxon>Actinomycetes</taxon>
        <taxon>Geodermatophilales</taxon>
        <taxon>Geodermatophilaceae</taxon>
        <taxon>Blastococcus</taxon>
    </lineage>
</organism>
<accession>A0A239ANZ6</accession>
<gene>
    <name evidence="1" type="ORF">SAMN06272737_1523</name>
</gene>
<reference evidence="1 2" key="1">
    <citation type="submission" date="2017-06" db="EMBL/GenBank/DDBJ databases">
        <authorList>
            <person name="Kim H.J."/>
            <person name="Triplett B.A."/>
        </authorList>
    </citation>
    <scope>NUCLEOTIDE SEQUENCE [LARGE SCALE GENOMIC DNA]</scope>
    <source>
        <strain evidence="1 2">DSM 44272</strain>
    </source>
</reference>
<dbReference type="Proteomes" id="UP000198403">
    <property type="component" value="Unassembled WGS sequence"/>
</dbReference>
<evidence type="ECO:0000313" key="1">
    <source>
        <dbReference type="EMBL" id="SNR97426.1"/>
    </source>
</evidence>
<proteinExistence type="predicted"/>
<evidence type="ECO:0000313" key="2">
    <source>
        <dbReference type="Proteomes" id="UP000198403"/>
    </source>
</evidence>
<name>A0A239ANZ6_9ACTN</name>
<dbReference type="AlphaFoldDB" id="A0A239ANZ6"/>